<dbReference type="STRING" id="1076872.G8ZVG4"/>
<protein>
    <recommendedName>
        <fullName evidence="8">Nucleoporin</fullName>
    </recommendedName>
</protein>
<dbReference type="Pfam" id="PF11894">
    <property type="entry name" value="Nup192"/>
    <property type="match status" value="1"/>
</dbReference>
<dbReference type="RefSeq" id="XP_003681819.1">
    <property type="nucleotide sequence ID" value="XM_003681771.1"/>
</dbReference>
<evidence type="ECO:0000256" key="1">
    <source>
        <dbReference type="ARBA" id="ARBA00004123"/>
    </source>
</evidence>
<gene>
    <name evidence="6" type="primary">TDEL0E03650</name>
    <name evidence="6" type="ORF">TDEL_0E03650</name>
</gene>
<dbReference type="InParanoid" id="G8ZVG4"/>
<dbReference type="GeneID" id="11501039"/>
<organism evidence="6 7">
    <name type="scientific">Torulaspora delbrueckii</name>
    <name type="common">Yeast</name>
    <name type="synonym">Candida colliculosa</name>
    <dbReference type="NCBI Taxonomy" id="4950"/>
    <lineage>
        <taxon>Eukaryota</taxon>
        <taxon>Fungi</taxon>
        <taxon>Dikarya</taxon>
        <taxon>Ascomycota</taxon>
        <taxon>Saccharomycotina</taxon>
        <taxon>Saccharomycetes</taxon>
        <taxon>Saccharomycetales</taxon>
        <taxon>Saccharomycetaceae</taxon>
        <taxon>Torulaspora</taxon>
    </lineage>
</organism>
<sequence>MTMNWSAGEFESLYNGIESGEIDRKLFDEVLLDLQSLNLNDGKFKNSDSRARLEKGEITLSDGNTYKINQDFMIAAIAVSDELNLDEMVVCEIMLADCNVESLEKDEGIALVNKAKINYFVRRQYILQIVTFLVNYLDPDSPLYIELLANGKLVSNILRAFGYIHTQLGDIKQSISKAKILDSYHALAQQNVKFKQDFLLREYDILSQILHGLMTKGALMSKEHLTKIISHVSEMQSNDFFIIYYLPAIFYAFGNMNKLLDQDVRSIHDEFLKDLKSQSIYTKPVKVSLIFVFLSYFIGWCKLEPEKRANTMDFAVTVDEPMTRAVEYGAIEQLLIFAADTSLVERDASIDLYYDMRSLLERHIPRLIPIQLTDNQTELQQQQQQQQQFYSHAPLPGSHSNSSQQLNNDRSSAVVLSKQTNSFFLATFHDVIRTIIADCAFLLTKIKDAEEDSLLSGEDLDLDDIALKADLERFFLTIYYFYASRPDYSKLFWQDKESNAYGFIEWSAKCHDSLMRSCFYLMISSLSYGTENSLSVYHYFVANDSVSWNIIAQCISDYIVKISNLTTRVQQRQQKQDSEEIDSTLVALEDGLNEEAIIFISSLFTLIGSVANDVDEDIKSTLSNLFADILFEFAKLDTPLIGACLKTLSHLVPNSESKRSNFWYSLDSLIFKSSQSVITPDSYRAAFTSTFTNFSEVVGFLSLFQKLLSINSMDSDSGYMSFGKLAFPSKLGRGYRKTGISPYLDYIFQEILVHSNQLQDSFKTRCIQLPVLRIAEDALRSFDYNVILNSIPAGANLDRLVDTEDFASYVQECPATIAFNYLFTEKVYKCILDIASIGVDSINIDLVGEQEQLLLINLSVKVVGIVLDFQEPYVEEFVPIVTKQGDIDSFIPKDFGLHGLRSFYDALFFNLSVVAHLGLYVGLDNFELASNSLHLLEKLAIRYTGEESPFAVKSKLLTIFDSVDESARIKDGFISQIEKPIDCEEALTLKLELLDFINENLSFTDPTITISHFLLGFQVSNILSTGPNLSTFINSDSSLLKSIMALLEASLENVNQTRIDCAPMRLAASAICIIIKLCRNHVTSRMVLDYLATHRLFERIIELDPQVDAHTSWNGRVFDVKKASRAKDFIQTESLGALLSFLSYRSDLLQYFSLSIHRLASSGRKSQIQSQIELLTSNTLQSAGIFSMLSTLNYGDIPALEDSMDSLTIFKTLPLNLDAVTLGNNCHGNIYNYYAIDSLARLSWRFKRESATAPENRSLTFEQVAQEIDVIHQNIAYILARQTFTKRQLCILHSWVQLVEIIVSDGELTALDRSSFILEVFGATIPKINDYIEFDISFSEELVSLAVTLFAVYQKDRVSIDNFQTVDTRLYNLFKTCIYGINSPLSSFSIRSDFYVLANSYLVRVLEDERLAKQILQGLKMNNEVLVEVICKDTIYGQGTNRITSVFLLDSLVRLGDLNKGNFILDSLTKNTQLLLIIRSIKNTDSLFSSPGSVAIDDLLYELTAFKTVVYLLIRIAESRNGANALIQNKLFRVIEDCQFLKLDPDLGLELVFDELAIHNSSFMSINVSLDKPLFLGKDANGISLFELIVPVFQLLAAVLLSMGSSNAMVINEVKKLLIKYRRLTLGVMKRDALRDTNEKYSSSNSNLEGLEKMVKLVVLLCTLTGYHGEES</sequence>
<dbReference type="GO" id="GO:0046822">
    <property type="term" value="P:regulation of nucleocytoplasmic transport"/>
    <property type="evidence" value="ECO:0007669"/>
    <property type="project" value="EnsemblFungi"/>
</dbReference>
<dbReference type="PANTHER" id="PTHR31344">
    <property type="entry name" value="NUCLEAR PORE COMPLEX PROTEIN NUP205"/>
    <property type="match status" value="1"/>
</dbReference>
<accession>G8ZVG4</accession>
<evidence type="ECO:0000256" key="5">
    <source>
        <dbReference type="SAM" id="MobiDB-lite"/>
    </source>
</evidence>
<name>G8ZVG4_TORDE</name>
<dbReference type="GO" id="GO:0044611">
    <property type="term" value="C:nuclear pore inner ring"/>
    <property type="evidence" value="ECO:0007669"/>
    <property type="project" value="EnsemblFungi"/>
</dbReference>
<dbReference type="PANTHER" id="PTHR31344:SF0">
    <property type="entry name" value="NUCLEAR PORE COMPLEX PROTEIN NUP205"/>
    <property type="match status" value="1"/>
</dbReference>
<feature type="region of interest" description="Disordered" evidence="5">
    <location>
        <begin position="381"/>
        <end position="406"/>
    </location>
</feature>
<proteinExistence type="inferred from homology"/>
<evidence type="ECO:0000256" key="4">
    <source>
        <dbReference type="ARBA" id="ARBA00023242"/>
    </source>
</evidence>
<dbReference type="HOGENOM" id="CLU_002778_0_0_1"/>
<dbReference type="FunCoup" id="G8ZVG4">
    <property type="interactions" value="221"/>
</dbReference>
<dbReference type="GO" id="GO:0017056">
    <property type="term" value="F:structural constituent of nuclear pore"/>
    <property type="evidence" value="ECO:0007669"/>
    <property type="project" value="EnsemblFungi"/>
</dbReference>
<comment type="similarity">
    <text evidence="2">Belongs to the NUP186/NUP192/NUP205 family.</text>
</comment>
<evidence type="ECO:0000313" key="7">
    <source>
        <dbReference type="Proteomes" id="UP000005627"/>
    </source>
</evidence>
<keyword evidence="4" id="KW-0539">Nucleus</keyword>
<dbReference type="Proteomes" id="UP000005627">
    <property type="component" value="Chromosome 5"/>
</dbReference>
<dbReference type="OrthoDB" id="2019644at2759"/>
<keyword evidence="3" id="KW-0813">Transport</keyword>
<reference evidence="6 7" key="1">
    <citation type="journal article" date="2011" name="Proc. Natl. Acad. Sci. U.S.A.">
        <title>Evolutionary erosion of yeast sex chromosomes by mating-type switching accidents.</title>
        <authorList>
            <person name="Gordon J.L."/>
            <person name="Armisen D."/>
            <person name="Proux-Wera E."/>
            <person name="Oheigeartaigh S.S."/>
            <person name="Byrne K.P."/>
            <person name="Wolfe K.H."/>
        </authorList>
    </citation>
    <scope>NUCLEOTIDE SEQUENCE [LARGE SCALE GENOMIC DNA]</scope>
    <source>
        <strain evidence="7">ATCC 10662 / CBS 1146 / NBRC 0425 / NCYC 2629 / NRRL Y-866</strain>
    </source>
</reference>
<dbReference type="GO" id="GO:0006999">
    <property type="term" value="P:nuclear pore organization"/>
    <property type="evidence" value="ECO:0007669"/>
    <property type="project" value="EnsemblFungi"/>
</dbReference>
<evidence type="ECO:0000256" key="3">
    <source>
        <dbReference type="ARBA" id="ARBA00022448"/>
    </source>
</evidence>
<evidence type="ECO:0008006" key="8">
    <source>
        <dbReference type="Google" id="ProtNLM"/>
    </source>
</evidence>
<evidence type="ECO:0000256" key="2">
    <source>
        <dbReference type="ARBA" id="ARBA00005892"/>
    </source>
</evidence>
<keyword evidence="7" id="KW-1185">Reference proteome</keyword>
<dbReference type="KEGG" id="tdl:TDEL_0E03650"/>
<dbReference type="EMBL" id="HE616746">
    <property type="protein sequence ID" value="CCE92608.1"/>
    <property type="molecule type" value="Genomic_DNA"/>
</dbReference>
<evidence type="ECO:0000313" key="6">
    <source>
        <dbReference type="EMBL" id="CCE92608.1"/>
    </source>
</evidence>
<comment type="subcellular location">
    <subcellularLocation>
        <location evidence="1">Nucleus</location>
    </subcellularLocation>
</comment>
<dbReference type="InterPro" id="IPR021827">
    <property type="entry name" value="Nup186/Nup192/Nup205"/>
</dbReference>
<dbReference type="eggNOG" id="KOG1835">
    <property type="taxonomic scope" value="Eukaryota"/>
</dbReference>